<protein>
    <submittedName>
        <fullName evidence="1">Uncharacterized protein</fullName>
    </submittedName>
</protein>
<reference evidence="1" key="1">
    <citation type="submission" date="2017-02" db="UniProtKB">
        <authorList>
            <consortium name="WormBaseParasite"/>
        </authorList>
    </citation>
    <scope>IDENTIFICATION</scope>
</reference>
<evidence type="ECO:0000313" key="1">
    <source>
        <dbReference type="WBParaSite" id="HPLM_0000057801-mRNA-1"/>
    </source>
</evidence>
<name>A0A0N4VTG1_HAEPC</name>
<dbReference type="AlphaFoldDB" id="A0A0N4VTG1"/>
<accession>A0A0N4VTG1</accession>
<sequence length="37" mass="4483">LLLHISSSFLNKTNSEPYITSRAFENFYMSLLKWKFR</sequence>
<dbReference type="WBParaSite" id="HPLM_0000057801-mRNA-1">
    <property type="protein sequence ID" value="HPLM_0000057801-mRNA-1"/>
    <property type="gene ID" value="HPLM_0000057801"/>
</dbReference>
<organism evidence="1">
    <name type="scientific">Haemonchus placei</name>
    <name type="common">Barber's pole worm</name>
    <dbReference type="NCBI Taxonomy" id="6290"/>
    <lineage>
        <taxon>Eukaryota</taxon>
        <taxon>Metazoa</taxon>
        <taxon>Ecdysozoa</taxon>
        <taxon>Nematoda</taxon>
        <taxon>Chromadorea</taxon>
        <taxon>Rhabditida</taxon>
        <taxon>Rhabditina</taxon>
        <taxon>Rhabditomorpha</taxon>
        <taxon>Strongyloidea</taxon>
        <taxon>Trichostrongylidae</taxon>
        <taxon>Haemonchus</taxon>
    </lineage>
</organism>
<proteinExistence type="predicted"/>